<comment type="caution">
    <text evidence="2">The sequence shown here is derived from an EMBL/GenBank/DDBJ whole genome shotgun (WGS) entry which is preliminary data.</text>
</comment>
<dbReference type="AlphaFoldDB" id="A0A2G9GUF4"/>
<evidence type="ECO:0000313" key="2">
    <source>
        <dbReference type="EMBL" id="PIN08640.1"/>
    </source>
</evidence>
<evidence type="ECO:0000256" key="1">
    <source>
        <dbReference type="SAM" id="Phobius"/>
    </source>
</evidence>
<sequence length="49" mass="6206">MDYSDERESFYFIHFFFRFLPIFVIFNFCCGFALIRSYQKIKFKFRVIK</sequence>
<gene>
    <name evidence="2" type="ORF">CDL12_18783</name>
</gene>
<organism evidence="2 3">
    <name type="scientific">Handroanthus impetiginosus</name>
    <dbReference type="NCBI Taxonomy" id="429701"/>
    <lineage>
        <taxon>Eukaryota</taxon>
        <taxon>Viridiplantae</taxon>
        <taxon>Streptophyta</taxon>
        <taxon>Embryophyta</taxon>
        <taxon>Tracheophyta</taxon>
        <taxon>Spermatophyta</taxon>
        <taxon>Magnoliopsida</taxon>
        <taxon>eudicotyledons</taxon>
        <taxon>Gunneridae</taxon>
        <taxon>Pentapetalae</taxon>
        <taxon>asterids</taxon>
        <taxon>lamiids</taxon>
        <taxon>Lamiales</taxon>
        <taxon>Bignoniaceae</taxon>
        <taxon>Crescentiina</taxon>
        <taxon>Tabebuia alliance</taxon>
        <taxon>Handroanthus</taxon>
    </lineage>
</organism>
<protein>
    <submittedName>
        <fullName evidence="2">Uncharacterized protein</fullName>
    </submittedName>
</protein>
<proteinExistence type="predicted"/>
<name>A0A2G9GUF4_9LAMI</name>
<reference evidence="3" key="1">
    <citation type="journal article" date="2018" name="Gigascience">
        <title>Genome assembly of the Pink Ipe (Handroanthus impetiginosus, Bignoniaceae), a highly valued, ecologically keystone Neotropical timber forest tree.</title>
        <authorList>
            <person name="Silva-Junior O.B."/>
            <person name="Grattapaglia D."/>
            <person name="Novaes E."/>
            <person name="Collevatti R.G."/>
        </authorList>
    </citation>
    <scope>NUCLEOTIDE SEQUENCE [LARGE SCALE GENOMIC DNA]</scope>
    <source>
        <strain evidence="3">cv. UFG-1</strain>
    </source>
</reference>
<keyword evidence="1" id="KW-0472">Membrane</keyword>
<accession>A0A2G9GUF4</accession>
<keyword evidence="1" id="KW-0812">Transmembrane</keyword>
<dbReference type="EMBL" id="NKXS01003743">
    <property type="protein sequence ID" value="PIN08640.1"/>
    <property type="molecule type" value="Genomic_DNA"/>
</dbReference>
<dbReference type="Proteomes" id="UP000231279">
    <property type="component" value="Unassembled WGS sequence"/>
</dbReference>
<evidence type="ECO:0000313" key="3">
    <source>
        <dbReference type="Proteomes" id="UP000231279"/>
    </source>
</evidence>
<keyword evidence="3" id="KW-1185">Reference proteome</keyword>
<feature type="transmembrane region" description="Helical" evidence="1">
    <location>
        <begin position="12"/>
        <end position="35"/>
    </location>
</feature>
<keyword evidence="1" id="KW-1133">Transmembrane helix</keyword>